<name>A0A2G2XBL7_CAPBA</name>
<evidence type="ECO:0000313" key="10">
    <source>
        <dbReference type="Proteomes" id="UP000224567"/>
    </source>
</evidence>
<evidence type="ECO:0000256" key="4">
    <source>
        <dbReference type="ARBA" id="ARBA00022840"/>
    </source>
</evidence>
<dbReference type="OrthoDB" id="248923at2759"/>
<evidence type="ECO:0000256" key="7">
    <source>
        <dbReference type="SAM" id="Phobius"/>
    </source>
</evidence>
<keyword evidence="10" id="KW-1185">Reference proteome</keyword>
<evidence type="ECO:0000256" key="3">
    <source>
        <dbReference type="ARBA" id="ARBA00022777"/>
    </source>
</evidence>
<keyword evidence="3 9" id="KW-0418">Kinase</keyword>
<evidence type="ECO:0000256" key="5">
    <source>
        <dbReference type="ARBA" id="ARBA00039067"/>
    </source>
</evidence>
<dbReference type="SUPFAM" id="SSF56112">
    <property type="entry name" value="Protein kinase-like (PK-like)"/>
    <property type="match status" value="1"/>
</dbReference>
<keyword evidence="7" id="KW-0472">Membrane</keyword>
<keyword evidence="7" id="KW-0812">Transmembrane</keyword>
<gene>
    <name evidence="9" type="ORF">CQW23_03361</name>
</gene>
<reference evidence="9 10" key="1">
    <citation type="journal article" date="2017" name="Genome Biol.">
        <title>New reference genome sequences of hot pepper reveal the massive evolution of plant disease-resistance genes by retroduplication.</title>
        <authorList>
            <person name="Kim S."/>
            <person name="Park J."/>
            <person name="Yeom S.I."/>
            <person name="Kim Y.M."/>
            <person name="Seo E."/>
            <person name="Kim K.T."/>
            <person name="Kim M.S."/>
            <person name="Lee J.M."/>
            <person name="Cheong K."/>
            <person name="Shin H.S."/>
            <person name="Kim S.B."/>
            <person name="Han K."/>
            <person name="Lee J."/>
            <person name="Park M."/>
            <person name="Lee H.A."/>
            <person name="Lee H.Y."/>
            <person name="Lee Y."/>
            <person name="Oh S."/>
            <person name="Lee J.H."/>
            <person name="Choi E."/>
            <person name="Choi E."/>
            <person name="Lee S.E."/>
            <person name="Jeon J."/>
            <person name="Kim H."/>
            <person name="Choi G."/>
            <person name="Song H."/>
            <person name="Lee J."/>
            <person name="Lee S.C."/>
            <person name="Kwon J.K."/>
            <person name="Lee H.Y."/>
            <person name="Koo N."/>
            <person name="Hong Y."/>
            <person name="Kim R.W."/>
            <person name="Kang W.H."/>
            <person name="Huh J.H."/>
            <person name="Kang B.C."/>
            <person name="Yang T.J."/>
            <person name="Lee Y.H."/>
            <person name="Bennetzen J.L."/>
            <person name="Choi D."/>
        </authorList>
    </citation>
    <scope>NUCLEOTIDE SEQUENCE [LARGE SCALE GENOMIC DNA]</scope>
    <source>
        <strain evidence="10">cv. PBC81</strain>
    </source>
</reference>
<comment type="caution">
    <text evidence="9">The sequence shown here is derived from an EMBL/GenBank/DDBJ whole genome shotgun (WGS) entry which is preliminary data.</text>
</comment>
<dbReference type="PROSITE" id="PS50011">
    <property type="entry name" value="PROTEIN_KINASE_DOM"/>
    <property type="match status" value="1"/>
</dbReference>
<feature type="binding site" evidence="6">
    <location>
        <position position="155"/>
    </location>
    <ligand>
        <name>ATP</name>
        <dbReference type="ChEBI" id="CHEBI:30616"/>
    </ligand>
</feature>
<dbReference type="InterPro" id="IPR000719">
    <property type="entry name" value="Prot_kinase_dom"/>
</dbReference>
<keyword evidence="2 6" id="KW-0547">Nucleotide-binding</keyword>
<dbReference type="AlphaFoldDB" id="A0A2G2XBL7"/>
<dbReference type="PANTHER" id="PTHR43289">
    <property type="entry name" value="MITOGEN-ACTIVATED PROTEIN KINASE KINASE KINASE 20-RELATED"/>
    <property type="match status" value="1"/>
</dbReference>
<evidence type="ECO:0000256" key="2">
    <source>
        <dbReference type="ARBA" id="ARBA00022741"/>
    </source>
</evidence>
<dbReference type="PROSITE" id="PS00107">
    <property type="entry name" value="PROTEIN_KINASE_ATP"/>
    <property type="match status" value="1"/>
</dbReference>
<feature type="domain" description="Protein kinase" evidence="8">
    <location>
        <begin position="126"/>
        <end position="203"/>
    </location>
</feature>
<organism evidence="9 10">
    <name type="scientific">Capsicum baccatum</name>
    <name type="common">Peruvian pepper</name>
    <dbReference type="NCBI Taxonomy" id="33114"/>
    <lineage>
        <taxon>Eukaryota</taxon>
        <taxon>Viridiplantae</taxon>
        <taxon>Streptophyta</taxon>
        <taxon>Embryophyta</taxon>
        <taxon>Tracheophyta</taxon>
        <taxon>Spermatophyta</taxon>
        <taxon>Magnoliopsida</taxon>
        <taxon>eudicotyledons</taxon>
        <taxon>Gunneridae</taxon>
        <taxon>Pentapetalae</taxon>
        <taxon>asterids</taxon>
        <taxon>lamiids</taxon>
        <taxon>Solanales</taxon>
        <taxon>Solanaceae</taxon>
        <taxon>Solanoideae</taxon>
        <taxon>Capsiceae</taxon>
        <taxon>Capsicum</taxon>
    </lineage>
</organism>
<keyword evidence="1" id="KW-0808">Transferase</keyword>
<evidence type="ECO:0000256" key="6">
    <source>
        <dbReference type="PROSITE-ProRule" id="PRU10141"/>
    </source>
</evidence>
<dbReference type="EMBL" id="MLFT02000002">
    <property type="protein sequence ID" value="PHT54875.1"/>
    <property type="molecule type" value="Genomic_DNA"/>
</dbReference>
<evidence type="ECO:0000313" key="9">
    <source>
        <dbReference type="EMBL" id="PHT54875.1"/>
    </source>
</evidence>
<dbReference type="EC" id="2.7.11.34" evidence="5"/>
<dbReference type="Pfam" id="PF00069">
    <property type="entry name" value="Pkinase"/>
    <property type="match status" value="1"/>
</dbReference>
<dbReference type="GO" id="GO:0004674">
    <property type="term" value="F:protein serine/threonine kinase activity"/>
    <property type="evidence" value="ECO:0007669"/>
    <property type="project" value="TreeGrafter"/>
</dbReference>
<accession>A0A2G2XBL7</accession>
<feature type="transmembrane region" description="Helical" evidence="7">
    <location>
        <begin position="42"/>
        <end position="67"/>
    </location>
</feature>
<evidence type="ECO:0000259" key="8">
    <source>
        <dbReference type="PROSITE" id="PS50011"/>
    </source>
</evidence>
<dbReference type="STRING" id="33114.A0A2G2XBL7"/>
<sequence length="203" mass="23120">MVKIQWRHQTVDEATWEIESNMRCSYPQLFIDSVKLCEKVELFGVIILFLDAVYMIRVLGIGCHLLIMGCIYGKPSGSVKAWRDGQKKRELDKGVSAVGSKREKSFRVKDKSENGDIRVGPFDRKPNGSKKIGQGTYSSVYKARDLLNDKLVALKKVRFEKMDPKSIKFMGKEIVILRRLDHPNIIKLEGLVVSRTSCSLSRI</sequence>
<dbReference type="GO" id="GO:0005524">
    <property type="term" value="F:ATP binding"/>
    <property type="evidence" value="ECO:0007669"/>
    <property type="project" value="UniProtKB-UniRule"/>
</dbReference>
<dbReference type="InterPro" id="IPR017441">
    <property type="entry name" value="Protein_kinase_ATP_BS"/>
</dbReference>
<dbReference type="PANTHER" id="PTHR43289:SF6">
    <property type="entry name" value="SERINE_THREONINE-PROTEIN KINASE NEKL-3"/>
    <property type="match status" value="1"/>
</dbReference>
<dbReference type="Proteomes" id="UP000224567">
    <property type="component" value="Unassembled WGS sequence"/>
</dbReference>
<proteinExistence type="predicted"/>
<protein>
    <recommendedName>
        <fullName evidence="5">NEK6-subfamily protein kinase</fullName>
        <ecNumber evidence="5">2.7.11.34</ecNumber>
    </recommendedName>
</protein>
<reference evidence="10" key="2">
    <citation type="journal article" date="2017" name="J. Anim. Genet.">
        <title>Multiple reference genome sequences of hot pepper reveal the massive evolution of plant disease resistance genes by retroduplication.</title>
        <authorList>
            <person name="Kim S."/>
            <person name="Park J."/>
            <person name="Yeom S.-I."/>
            <person name="Kim Y.-M."/>
            <person name="Seo E."/>
            <person name="Kim K.-T."/>
            <person name="Kim M.-S."/>
            <person name="Lee J.M."/>
            <person name="Cheong K."/>
            <person name="Shin H.-S."/>
            <person name="Kim S.-B."/>
            <person name="Han K."/>
            <person name="Lee J."/>
            <person name="Park M."/>
            <person name="Lee H.-A."/>
            <person name="Lee H.-Y."/>
            <person name="Lee Y."/>
            <person name="Oh S."/>
            <person name="Lee J.H."/>
            <person name="Choi E."/>
            <person name="Choi E."/>
            <person name="Lee S.E."/>
            <person name="Jeon J."/>
            <person name="Kim H."/>
            <person name="Choi G."/>
            <person name="Song H."/>
            <person name="Lee J."/>
            <person name="Lee S.-C."/>
            <person name="Kwon J.-K."/>
            <person name="Lee H.-Y."/>
            <person name="Koo N."/>
            <person name="Hong Y."/>
            <person name="Kim R.W."/>
            <person name="Kang W.-H."/>
            <person name="Huh J.H."/>
            <person name="Kang B.-C."/>
            <person name="Yang T.-J."/>
            <person name="Lee Y.-H."/>
            <person name="Bennetzen J.L."/>
            <person name="Choi D."/>
        </authorList>
    </citation>
    <scope>NUCLEOTIDE SEQUENCE [LARGE SCALE GENOMIC DNA]</scope>
    <source>
        <strain evidence="10">cv. PBC81</strain>
    </source>
</reference>
<keyword evidence="7" id="KW-1133">Transmembrane helix</keyword>
<dbReference type="InterPro" id="IPR011009">
    <property type="entry name" value="Kinase-like_dom_sf"/>
</dbReference>
<dbReference type="Gene3D" id="3.30.200.20">
    <property type="entry name" value="Phosphorylase Kinase, domain 1"/>
    <property type="match status" value="1"/>
</dbReference>
<keyword evidence="4 6" id="KW-0067">ATP-binding</keyword>
<evidence type="ECO:0000256" key="1">
    <source>
        <dbReference type="ARBA" id="ARBA00022679"/>
    </source>
</evidence>